<dbReference type="RefSeq" id="WP_002440792.1">
    <property type="nucleotide sequence ID" value="NC_017910.1"/>
</dbReference>
<evidence type="ECO:0000256" key="1">
    <source>
        <dbReference type="SAM" id="SignalP"/>
    </source>
</evidence>
<sequence length="325" mass="34656">MSLIRMVRWGIVLCALWGSAAWASCWQAHSPYEIDMSMGRVVVSPDLPVGGVIATRTWTMPSNNTVYVSCSESASRTFKADVVAPGMMLGGSNIYATDIPGIGLRFSRKGQISIVYPGTYTTTGSRFILAGSTFTLEIVKTAEVTGSGTLASGPYTEYGLPGIVMLKTSLTADAITIVSPSCSVLSGKNMNVDIGTIKRSDLKGVGTWAGNTPFNIQLRCSGGVSISGYANINTTFSGNLATGTTSRQGVLINEKTGSSAAKGIGVQVLQNDTPLEFNKKYNIGRLASDTTQLYSLPYRARFYQYLADTSSGEVESHMVFNLTYD</sequence>
<dbReference type="HOGENOM" id="CLU_058392_2_0_6"/>
<keyword evidence="1" id="KW-0732">Signal</keyword>
<dbReference type="KEGG" id="ebt:EBL_c00390"/>
<dbReference type="InterPro" id="IPR000259">
    <property type="entry name" value="Adhesion_dom_fimbrial"/>
</dbReference>
<evidence type="ECO:0000259" key="3">
    <source>
        <dbReference type="Pfam" id="PF22003"/>
    </source>
</evidence>
<dbReference type="SUPFAM" id="SSF49401">
    <property type="entry name" value="Bacterial adhesins"/>
    <property type="match status" value="1"/>
</dbReference>
<dbReference type="InterPro" id="IPR008966">
    <property type="entry name" value="Adhesion_dom_sf"/>
</dbReference>
<evidence type="ECO:0000313" key="4">
    <source>
        <dbReference type="EMBL" id="AFJ45176.1"/>
    </source>
</evidence>
<accession>I2B3S2</accession>
<organism evidence="4 5">
    <name type="scientific">Shimwellia blattae (strain ATCC 29907 / DSM 4481 / JCM 1650 / NBRC 105725 / CDC 9005-74)</name>
    <name type="common">Escherichia blattae</name>
    <dbReference type="NCBI Taxonomy" id="630626"/>
    <lineage>
        <taxon>Bacteria</taxon>
        <taxon>Pseudomonadati</taxon>
        <taxon>Pseudomonadota</taxon>
        <taxon>Gammaproteobacteria</taxon>
        <taxon>Enterobacterales</taxon>
        <taxon>Enterobacteriaceae</taxon>
        <taxon>Shimwellia</taxon>
    </lineage>
</organism>
<reference evidence="4 5" key="1">
    <citation type="journal article" date="2012" name="J. Bacteriol.">
        <title>Complete genome sequence of the B12-producing Shimwellia blattae strain DSM 4481, isolated from a cockroach.</title>
        <authorList>
            <person name="Brzuszkiewicz E."/>
            <person name="Waschkowitz T."/>
            <person name="Wiezer A."/>
            <person name="Daniel R."/>
        </authorList>
    </citation>
    <scope>NUCLEOTIDE SEQUENCE [LARGE SCALE GENOMIC DNA]</scope>
    <source>
        <strain evidence="5">ATCC 29907 / DSM 4481 / JCM 1650 / NBRC 105725 / CDC 9005-74</strain>
    </source>
</reference>
<dbReference type="EMBL" id="CP001560">
    <property type="protein sequence ID" value="AFJ45176.1"/>
    <property type="molecule type" value="Genomic_DNA"/>
</dbReference>
<dbReference type="GO" id="GO:0043709">
    <property type="term" value="P:cell adhesion involved in single-species biofilm formation"/>
    <property type="evidence" value="ECO:0007669"/>
    <property type="project" value="TreeGrafter"/>
</dbReference>
<accession>K6WFY1</accession>
<feature type="signal peptide" evidence="1">
    <location>
        <begin position="1"/>
        <end position="23"/>
    </location>
</feature>
<dbReference type="PANTHER" id="PTHR33420">
    <property type="entry name" value="FIMBRIAL SUBUNIT ELFA-RELATED"/>
    <property type="match status" value="1"/>
</dbReference>
<dbReference type="PATRIC" id="fig|630626.3.peg.40"/>
<dbReference type="Pfam" id="PF22003">
    <property type="entry name" value="MrkDrd"/>
    <property type="match status" value="1"/>
</dbReference>
<dbReference type="Proteomes" id="UP000001955">
    <property type="component" value="Chromosome"/>
</dbReference>
<protein>
    <submittedName>
        <fullName evidence="4">Putative fimbrial-like protein</fullName>
    </submittedName>
</protein>
<dbReference type="eggNOG" id="COG3539">
    <property type="taxonomic scope" value="Bacteria"/>
</dbReference>
<dbReference type="InterPro" id="IPR050263">
    <property type="entry name" value="Bact_Fimbrial_Adh_Pro"/>
</dbReference>
<dbReference type="Gene3D" id="2.60.40.3310">
    <property type="match status" value="1"/>
</dbReference>
<proteinExistence type="predicted"/>
<feature type="domain" description="MrkD-like receptor binding" evidence="3">
    <location>
        <begin position="34"/>
        <end position="173"/>
    </location>
</feature>
<gene>
    <name evidence="4" type="ordered locus">EBL_c00390</name>
</gene>
<feature type="chain" id="PRO_5003655915" evidence="1">
    <location>
        <begin position="24"/>
        <end position="325"/>
    </location>
</feature>
<evidence type="ECO:0000313" key="5">
    <source>
        <dbReference type="Proteomes" id="UP000001955"/>
    </source>
</evidence>
<dbReference type="OrthoDB" id="8970968at2"/>
<dbReference type="InterPro" id="IPR036937">
    <property type="entry name" value="Adhesion_dom_fimbrial_sf"/>
</dbReference>
<dbReference type="Pfam" id="PF00419">
    <property type="entry name" value="Fimbrial"/>
    <property type="match status" value="1"/>
</dbReference>
<dbReference type="GO" id="GO:0009289">
    <property type="term" value="C:pilus"/>
    <property type="evidence" value="ECO:0007669"/>
    <property type="project" value="InterPro"/>
</dbReference>
<dbReference type="InterPro" id="IPR054160">
    <property type="entry name" value="MrkD_recept-bd"/>
</dbReference>
<dbReference type="PROSITE" id="PS51257">
    <property type="entry name" value="PROKAR_LIPOPROTEIN"/>
    <property type="match status" value="1"/>
</dbReference>
<name>I2B3S2_SHIBC</name>
<feature type="domain" description="Fimbrial-type adhesion" evidence="2">
    <location>
        <begin position="176"/>
        <end position="325"/>
    </location>
</feature>
<dbReference type="AlphaFoldDB" id="I2B3S2"/>
<dbReference type="PANTHER" id="PTHR33420:SF26">
    <property type="entry name" value="FIMBRIAL SUBUNIT"/>
    <property type="match status" value="1"/>
</dbReference>
<evidence type="ECO:0000259" key="2">
    <source>
        <dbReference type="Pfam" id="PF00419"/>
    </source>
</evidence>
<keyword evidence="5" id="KW-1185">Reference proteome</keyword>
<dbReference type="STRING" id="630626.EBL_c00390"/>
<dbReference type="Gene3D" id="2.60.40.1090">
    <property type="entry name" value="Fimbrial-type adhesion domain"/>
    <property type="match status" value="1"/>
</dbReference>